<organism evidence="2 3">
    <name type="scientific">Stemphylium lycopersici</name>
    <name type="common">Tomato gray leaf spot disease fungus</name>
    <name type="synonym">Thyrospora lycopersici</name>
    <dbReference type="NCBI Taxonomy" id="183478"/>
    <lineage>
        <taxon>Eukaryota</taxon>
        <taxon>Fungi</taxon>
        <taxon>Dikarya</taxon>
        <taxon>Ascomycota</taxon>
        <taxon>Pezizomycotina</taxon>
        <taxon>Dothideomycetes</taxon>
        <taxon>Pleosporomycetidae</taxon>
        <taxon>Pleosporales</taxon>
        <taxon>Pleosporineae</taxon>
        <taxon>Pleosporaceae</taxon>
        <taxon>Stemphylium</taxon>
    </lineage>
</organism>
<reference evidence="3" key="1">
    <citation type="submission" date="2018-05" db="EMBL/GenBank/DDBJ databases">
        <title>Draft genome sequence of Stemphylium lycopersici strain CIDEFI 213.</title>
        <authorList>
            <person name="Medina R."/>
            <person name="Franco M.E.E."/>
            <person name="Lucentini C.G."/>
            <person name="Saparrat M.C.N."/>
            <person name="Balatti P.A."/>
        </authorList>
    </citation>
    <scope>NUCLEOTIDE SEQUENCE [LARGE SCALE GENOMIC DNA]</scope>
    <source>
        <strain evidence="3">CIDEFI 213</strain>
    </source>
</reference>
<dbReference type="STRING" id="183478.A0A364N3P3"/>
<dbReference type="EMBL" id="QGDH01000061">
    <property type="protein sequence ID" value="RAR11040.1"/>
    <property type="molecule type" value="Genomic_DNA"/>
</dbReference>
<feature type="compositionally biased region" description="Polar residues" evidence="1">
    <location>
        <begin position="77"/>
        <end position="86"/>
    </location>
</feature>
<proteinExistence type="predicted"/>
<name>A0A364N3P3_STELY</name>
<evidence type="ECO:0000313" key="3">
    <source>
        <dbReference type="Proteomes" id="UP000249619"/>
    </source>
</evidence>
<protein>
    <submittedName>
        <fullName evidence="2">Uncharacterized protein</fullName>
    </submittedName>
</protein>
<feature type="region of interest" description="Disordered" evidence="1">
    <location>
        <begin position="212"/>
        <end position="237"/>
    </location>
</feature>
<feature type="compositionally biased region" description="Basic residues" evidence="1">
    <location>
        <begin position="133"/>
        <end position="142"/>
    </location>
</feature>
<sequence>MPPYHNNQLSMVGLYDTQGAFTPGDQSSAMLWPFTNNDSSKTQAPVNGYFNPYESTPQFSYDVPGDSFYSSRYMVDTSGSPYQEQETPGKVKNEEVTSSVSYTPAKDSDYVESDGEYGRPSKMPKINKDGMPRKPRQPRPKLLKWSDNDWKNVVLGIIWACGEAGVQIPFDQAAQVVDVTCTASALQQAILKLRGKQISEGHQIPSLKMAWTRKNRNGGSSSPTADAKTTQDTSPFKTPIKKRTLHKSISTLIVTLKIAPKKLYTEKLYHKLPEEPKMPGADQSLVTSRYFSVSPISRPLSQAPPTAQHLPQQRVSRPCNKELLTFEEMMKESESIDTYRETEGQAPGACCNARNPFQTPEKTPRVVQLNDALVGSEGYIMATTEDLRSLQASNIPEEDPFVDGPLTNMSSQANSFFDSYEPVGEWGQGYSQGALQQSDPQWFPGYGNYDFFTEYNENHGLLDGVFKDENPVAKPFNRGFFTELH</sequence>
<feature type="region of interest" description="Disordered" evidence="1">
    <location>
        <begin position="74"/>
        <end position="143"/>
    </location>
</feature>
<evidence type="ECO:0000313" key="2">
    <source>
        <dbReference type="EMBL" id="RAR11040.1"/>
    </source>
</evidence>
<dbReference type="AlphaFoldDB" id="A0A364N3P3"/>
<dbReference type="Proteomes" id="UP000249619">
    <property type="component" value="Unassembled WGS sequence"/>
</dbReference>
<gene>
    <name evidence="2" type="ORF">DDE83_004798</name>
</gene>
<keyword evidence="3" id="KW-1185">Reference proteome</keyword>
<evidence type="ECO:0000256" key="1">
    <source>
        <dbReference type="SAM" id="MobiDB-lite"/>
    </source>
</evidence>
<comment type="caution">
    <text evidence="2">The sequence shown here is derived from an EMBL/GenBank/DDBJ whole genome shotgun (WGS) entry which is preliminary data.</text>
</comment>
<feature type="compositionally biased region" description="Polar residues" evidence="1">
    <location>
        <begin position="217"/>
        <end position="236"/>
    </location>
</feature>
<accession>A0A364N3P3</accession>
<dbReference type="OrthoDB" id="3903267at2759"/>